<keyword evidence="1" id="KW-0812">Transmembrane</keyword>
<evidence type="ECO:0000259" key="2">
    <source>
        <dbReference type="Pfam" id="PF14870"/>
    </source>
</evidence>
<dbReference type="Pfam" id="PF18962">
    <property type="entry name" value="Por_Secre_tail"/>
    <property type="match status" value="1"/>
</dbReference>
<feature type="domain" description="Photosynthesis system II assembly factor Ycf48/Hcf136-like" evidence="2">
    <location>
        <begin position="168"/>
        <end position="335"/>
    </location>
</feature>
<dbReference type="InterPro" id="IPR028203">
    <property type="entry name" value="PSII_CF48-like_dom"/>
</dbReference>
<comment type="caution">
    <text evidence="4">The sequence shown here is derived from an EMBL/GenBank/DDBJ whole genome shotgun (WGS) entry which is preliminary data.</text>
</comment>
<dbReference type="Proteomes" id="UP000436006">
    <property type="component" value="Unassembled WGS sequence"/>
</dbReference>
<name>A0A7K1S688_9BACT</name>
<feature type="domain" description="Secretion system C-terminal sorting" evidence="3">
    <location>
        <begin position="695"/>
        <end position="767"/>
    </location>
</feature>
<gene>
    <name evidence="4" type="ORF">GO755_03770</name>
</gene>
<dbReference type="AlphaFoldDB" id="A0A7K1S688"/>
<reference evidence="4 5" key="1">
    <citation type="submission" date="2019-12" db="EMBL/GenBank/DDBJ databases">
        <title>Spirosoma sp. HMF4905 genome sequencing and assembly.</title>
        <authorList>
            <person name="Kang H."/>
            <person name="Cha I."/>
            <person name="Kim H."/>
            <person name="Joh K."/>
        </authorList>
    </citation>
    <scope>NUCLEOTIDE SEQUENCE [LARGE SCALE GENOMIC DNA]</scope>
    <source>
        <strain evidence="4 5">HMF4905</strain>
    </source>
</reference>
<keyword evidence="1" id="KW-0472">Membrane</keyword>
<keyword evidence="1" id="KW-1133">Transmembrane helix</keyword>
<dbReference type="CDD" id="cd15482">
    <property type="entry name" value="Sialidase_non-viral"/>
    <property type="match status" value="1"/>
</dbReference>
<protein>
    <submittedName>
        <fullName evidence="4">T9SS type A sorting domain-containing protein</fullName>
    </submittedName>
</protein>
<dbReference type="RefSeq" id="WP_157583212.1">
    <property type="nucleotide sequence ID" value="NZ_WPIN01000001.1"/>
</dbReference>
<dbReference type="EMBL" id="WPIN01000001">
    <property type="protein sequence ID" value="MVM29138.1"/>
    <property type="molecule type" value="Genomic_DNA"/>
</dbReference>
<dbReference type="InterPro" id="IPR015943">
    <property type="entry name" value="WD40/YVTN_repeat-like_dom_sf"/>
</dbReference>
<dbReference type="Gene3D" id="2.130.10.10">
    <property type="entry name" value="YVTN repeat-like/Quinoprotein amine dehydrogenase"/>
    <property type="match status" value="1"/>
</dbReference>
<sequence>MNKLIVCQISTILCGLSAIVIHSRADMVSNSKLIGAALGLLSAIFGTQWIEYRKRQDVGAAQSGWSAWIRRFLFSCLFGLTMLTARAQTDWTNRPQVTSQIFADIAYGDGKYVAVVGNDNKVIRSTDQGFTWTTQDVGASGAMYAIVYANSQFVAVGNSGHIITSTDGLTWNAHESGTNQHLRDITYNSYSGFVAVGFNGAIVMSVDGQTWVPRNSGTTQRFNGVAYGSGKLVVVGDGGLIMTSADKGVTWTPRVANVPYTLNGITGESIGNFVAVGTNNSIVTSPDGVVWTKRVASLNSTTLILKVARNTATGSYVALTTTNNKVLTSPNGITWSEPASNTGLGSGLCGLRFLNGKFLAGGRSIFSSDNGTDWNPLTFSNEIQLSAVAYGNGRYVAVGAYRPDYGPVITPAVNVAITSGDGINFSIGNTYHYSNGARSFYDVTFGKGLFVAVGEDANIQTSVDGKVWENQKILLGRTLKGIAYGGGLFVAVGYNGVILFSSDGKTWLKNNSVSATYHYMGITYANGQFVAVGAQGVIATSTDAMSWTFRNSGTTYQLNSVTYGNGKWIAAGYNSTFVNSTDGLHWSSSQLTSELHANHITYANGQFVMVGLDGKVFTTSNNVLWLSPNANTTHHLNGLAYGNGLFVAVGNQGTILTSPNNTPGSSNLINQRADAQSRLAAVEPKLEVNLQAMTYPNPVDEEFSLVIEGAMNQEVRLWLVDGQGRTIVDRQVNVDQSPYRESMSLGQHEPGMYLLRISTASQTKTLKLLKK</sequence>
<dbReference type="InterPro" id="IPR036278">
    <property type="entry name" value="Sialidase_sf"/>
</dbReference>
<evidence type="ECO:0000256" key="1">
    <source>
        <dbReference type="SAM" id="Phobius"/>
    </source>
</evidence>
<organism evidence="4 5">
    <name type="scientific">Spirosoma arboris</name>
    <dbReference type="NCBI Taxonomy" id="2682092"/>
    <lineage>
        <taxon>Bacteria</taxon>
        <taxon>Pseudomonadati</taxon>
        <taxon>Bacteroidota</taxon>
        <taxon>Cytophagia</taxon>
        <taxon>Cytophagales</taxon>
        <taxon>Cytophagaceae</taxon>
        <taxon>Spirosoma</taxon>
    </lineage>
</organism>
<proteinExistence type="predicted"/>
<accession>A0A7K1S688</accession>
<evidence type="ECO:0000313" key="4">
    <source>
        <dbReference type="EMBL" id="MVM29138.1"/>
    </source>
</evidence>
<keyword evidence="5" id="KW-1185">Reference proteome</keyword>
<dbReference type="NCBIfam" id="TIGR04183">
    <property type="entry name" value="Por_Secre_tail"/>
    <property type="match status" value="1"/>
</dbReference>
<dbReference type="SUPFAM" id="SSF110296">
    <property type="entry name" value="Oligoxyloglucan reducing end-specific cellobiohydrolase"/>
    <property type="match status" value="1"/>
</dbReference>
<dbReference type="InterPro" id="IPR026444">
    <property type="entry name" value="Secre_tail"/>
</dbReference>
<dbReference type="SUPFAM" id="SSF50939">
    <property type="entry name" value="Sialidases"/>
    <property type="match status" value="1"/>
</dbReference>
<evidence type="ECO:0000259" key="3">
    <source>
        <dbReference type="Pfam" id="PF18962"/>
    </source>
</evidence>
<feature type="transmembrane region" description="Helical" evidence="1">
    <location>
        <begin position="34"/>
        <end position="52"/>
    </location>
</feature>
<dbReference type="Pfam" id="PF14870">
    <property type="entry name" value="PSII_BNR"/>
    <property type="match status" value="1"/>
</dbReference>
<evidence type="ECO:0000313" key="5">
    <source>
        <dbReference type="Proteomes" id="UP000436006"/>
    </source>
</evidence>